<accession>A0A7S4HIY2</accession>
<protein>
    <recommendedName>
        <fullName evidence="7">PCI domain-containing protein</fullName>
    </recommendedName>
</protein>
<dbReference type="InterPro" id="IPR036390">
    <property type="entry name" value="WH_DNA-bd_sf"/>
</dbReference>
<evidence type="ECO:0000256" key="2">
    <source>
        <dbReference type="ARBA" id="ARBA00004496"/>
    </source>
</evidence>
<feature type="compositionally biased region" description="Acidic residues" evidence="6">
    <location>
        <begin position="14"/>
        <end position="27"/>
    </location>
</feature>
<proteinExistence type="predicted"/>
<organism evidence="8">
    <name type="scientific">Vannella robusta</name>
    <dbReference type="NCBI Taxonomy" id="1487602"/>
    <lineage>
        <taxon>Eukaryota</taxon>
        <taxon>Amoebozoa</taxon>
        <taxon>Discosea</taxon>
        <taxon>Flabellinia</taxon>
        <taxon>Vannellidae</taxon>
        <taxon>Vannella</taxon>
    </lineage>
</organism>
<dbReference type="PROSITE" id="PS50250">
    <property type="entry name" value="PCI"/>
    <property type="match status" value="1"/>
</dbReference>
<keyword evidence="3" id="KW-0963">Cytoplasm</keyword>
<name>A0A7S4HIY2_9EUKA</name>
<dbReference type="InterPro" id="IPR000717">
    <property type="entry name" value="PCI_dom"/>
</dbReference>
<feature type="coiled-coil region" evidence="5">
    <location>
        <begin position="183"/>
        <end position="210"/>
    </location>
</feature>
<dbReference type="SUPFAM" id="SSF46785">
    <property type="entry name" value="Winged helix' DNA-binding domain"/>
    <property type="match status" value="1"/>
</dbReference>
<dbReference type="FunFam" id="1.25.40.570:FF:000006">
    <property type="entry name" value="COP9 signalosome complex subunit 2"/>
    <property type="match status" value="1"/>
</dbReference>
<dbReference type="PANTHER" id="PTHR10678">
    <property type="entry name" value="26S PROTEASOME NON-ATPASE REGULATORY SUBUNIT 11/COP9 SIGNALOSOME COMPLEX SUBUNIT 2"/>
    <property type="match status" value="1"/>
</dbReference>
<feature type="domain" description="PCI" evidence="7">
    <location>
        <begin position="272"/>
        <end position="441"/>
    </location>
</feature>
<keyword evidence="4" id="KW-0539">Nucleus</keyword>
<dbReference type="EMBL" id="HBKP01001450">
    <property type="protein sequence ID" value="CAE2200622.1"/>
    <property type="molecule type" value="Transcribed_RNA"/>
</dbReference>
<comment type="subcellular location">
    <subcellularLocation>
        <location evidence="2">Cytoplasm</location>
    </subcellularLocation>
    <subcellularLocation>
        <location evidence="1">Nucleus</location>
    </subcellularLocation>
</comment>
<evidence type="ECO:0000256" key="3">
    <source>
        <dbReference type="ARBA" id="ARBA00022490"/>
    </source>
</evidence>
<dbReference type="SMART" id="SM00753">
    <property type="entry name" value="PAM"/>
    <property type="match status" value="1"/>
</dbReference>
<keyword evidence="5" id="KW-0175">Coiled coil</keyword>
<dbReference type="InterPro" id="IPR011990">
    <property type="entry name" value="TPR-like_helical_dom_sf"/>
</dbReference>
<dbReference type="GO" id="GO:0005634">
    <property type="term" value="C:nucleus"/>
    <property type="evidence" value="ECO:0007669"/>
    <property type="project" value="UniProtKB-SubCell"/>
</dbReference>
<dbReference type="InterPro" id="IPR050871">
    <property type="entry name" value="26S_Proteasome/COP9_Components"/>
</dbReference>
<evidence type="ECO:0000256" key="1">
    <source>
        <dbReference type="ARBA" id="ARBA00004123"/>
    </source>
</evidence>
<evidence type="ECO:0000256" key="5">
    <source>
        <dbReference type="SAM" id="Coils"/>
    </source>
</evidence>
<evidence type="ECO:0000256" key="6">
    <source>
        <dbReference type="SAM" id="MobiDB-lite"/>
    </source>
</evidence>
<evidence type="ECO:0000256" key="4">
    <source>
        <dbReference type="ARBA" id="ARBA00023242"/>
    </source>
</evidence>
<dbReference type="SMART" id="SM00088">
    <property type="entry name" value="PINT"/>
    <property type="match status" value="1"/>
</dbReference>
<reference evidence="8" key="1">
    <citation type="submission" date="2021-01" db="EMBL/GenBank/DDBJ databases">
        <authorList>
            <person name="Corre E."/>
            <person name="Pelletier E."/>
            <person name="Niang G."/>
            <person name="Scheremetjew M."/>
            <person name="Finn R."/>
            <person name="Kale V."/>
            <person name="Holt S."/>
            <person name="Cochrane G."/>
            <person name="Meng A."/>
            <person name="Brown T."/>
            <person name="Cohen L."/>
        </authorList>
    </citation>
    <scope>NUCLEOTIDE SEQUENCE</scope>
    <source>
        <strain evidence="8">DIVA3 518/3/11/1/6</strain>
    </source>
</reference>
<dbReference type="AlphaFoldDB" id="A0A7S4HIY2"/>
<dbReference type="GO" id="GO:0005737">
    <property type="term" value="C:cytoplasm"/>
    <property type="evidence" value="ECO:0007669"/>
    <property type="project" value="UniProtKB-SubCell"/>
</dbReference>
<sequence>MSDMDEGSFGFPSDGDDFSFPDDGSDDFDFDAMGDDDYGFDYENDDSDGVEDIEVQISNCYYTSKGLMETDPKEALQGLQQILDMEPEKGEWGFKALKQIVKLQFTLGEYEKVIRSYEKLLSYVKSSVSRNLSEKAINGLIEKISTSTDPQLLEKFYDMTLNMLTETKNERFWFKTKLKVGKLKFENEEFNDLEKILEELKASCKTENGEDDMKKGTQLLEIYALEIQMYTVQKNNKKLREIYERSLVVQSAIPHPRIMAVIRECGGKMHMEEESWGEAQKDFFEAFKNYDEAGSSRRIQCLKYMVLANLLSLSEINPFGAPETASYKNDPQIVAMTDLVASYENNDIQGFEKILQNNRSTIMDDKFISMYIQDLLKNIRTQVVAKILKPYTRVNISFIAKELNITEDEVEQLLVTLILDEKISGKIDQVNKLLVVERSENNENSARFNALADWTSQVSSLSRSVVGKLNG</sequence>
<dbReference type="SUPFAM" id="SSF48452">
    <property type="entry name" value="TPR-like"/>
    <property type="match status" value="1"/>
</dbReference>
<dbReference type="Pfam" id="PF01399">
    <property type="entry name" value="PCI"/>
    <property type="match status" value="1"/>
</dbReference>
<gene>
    <name evidence="8" type="ORF">VSP0166_LOCUS1025</name>
</gene>
<evidence type="ECO:0000259" key="7">
    <source>
        <dbReference type="PROSITE" id="PS50250"/>
    </source>
</evidence>
<feature type="region of interest" description="Disordered" evidence="6">
    <location>
        <begin position="1"/>
        <end position="27"/>
    </location>
</feature>
<evidence type="ECO:0000313" key="8">
    <source>
        <dbReference type="EMBL" id="CAE2200622.1"/>
    </source>
</evidence>
<dbReference type="Gene3D" id="1.25.40.570">
    <property type="match status" value="1"/>
</dbReference>